<evidence type="ECO:0000313" key="2">
    <source>
        <dbReference type="EMBL" id="KCW85036.1"/>
    </source>
</evidence>
<sequence>MASSLPSCSFYCRSASKPTSHGFLNRSSLPSPASALGVGSRVSVPGGRRACEARAKFEKFEGEVDGDVVEEGGLNSSESREEGIVQEEDDEDDRFSSVVIYTSNEVDFDCDCCLVNDESRLLDIKWSQASKLAFGV</sequence>
<dbReference type="EMBL" id="KK198754">
    <property type="protein sequence ID" value="KCW85036.1"/>
    <property type="molecule type" value="Genomic_DNA"/>
</dbReference>
<dbReference type="AlphaFoldDB" id="A0A059D3Q5"/>
<name>A0A059D3Q5_EUCGR</name>
<dbReference type="Gramene" id="KCW85036">
    <property type="protein sequence ID" value="KCW85036"/>
    <property type="gene ID" value="EUGRSUZ_B01874"/>
</dbReference>
<protein>
    <submittedName>
        <fullName evidence="2">Uncharacterized protein</fullName>
    </submittedName>
</protein>
<accession>A0A059D3Q5</accession>
<gene>
    <name evidence="2" type="ORF">EUGRSUZ_B01874</name>
</gene>
<organism evidence="2">
    <name type="scientific">Eucalyptus grandis</name>
    <name type="common">Flooded gum</name>
    <dbReference type="NCBI Taxonomy" id="71139"/>
    <lineage>
        <taxon>Eukaryota</taxon>
        <taxon>Viridiplantae</taxon>
        <taxon>Streptophyta</taxon>
        <taxon>Embryophyta</taxon>
        <taxon>Tracheophyta</taxon>
        <taxon>Spermatophyta</taxon>
        <taxon>Magnoliopsida</taxon>
        <taxon>eudicotyledons</taxon>
        <taxon>Gunneridae</taxon>
        <taxon>Pentapetalae</taxon>
        <taxon>rosids</taxon>
        <taxon>malvids</taxon>
        <taxon>Myrtales</taxon>
        <taxon>Myrtaceae</taxon>
        <taxon>Myrtoideae</taxon>
        <taxon>Eucalypteae</taxon>
        <taxon>Eucalyptus</taxon>
    </lineage>
</organism>
<feature type="region of interest" description="Disordered" evidence="1">
    <location>
        <begin position="16"/>
        <end position="42"/>
    </location>
</feature>
<evidence type="ECO:0000256" key="1">
    <source>
        <dbReference type="SAM" id="MobiDB-lite"/>
    </source>
</evidence>
<proteinExistence type="predicted"/>
<dbReference type="InParanoid" id="A0A059D3Q5"/>
<feature type="region of interest" description="Disordered" evidence="1">
    <location>
        <begin position="68"/>
        <end position="92"/>
    </location>
</feature>
<reference evidence="2" key="1">
    <citation type="submission" date="2013-07" db="EMBL/GenBank/DDBJ databases">
        <title>The genome of Eucalyptus grandis.</title>
        <authorList>
            <person name="Schmutz J."/>
            <person name="Hayes R."/>
            <person name="Myburg A."/>
            <person name="Tuskan G."/>
            <person name="Grattapaglia D."/>
            <person name="Rokhsar D.S."/>
        </authorList>
    </citation>
    <scope>NUCLEOTIDE SEQUENCE</scope>
    <source>
        <tissue evidence="2">Leaf extractions</tissue>
    </source>
</reference>